<keyword evidence="6 11" id="KW-0547">Nucleotide-binding</keyword>
<evidence type="ECO:0000256" key="3">
    <source>
        <dbReference type="ARBA" id="ARBA00017144"/>
    </source>
</evidence>
<dbReference type="InterPro" id="IPR027417">
    <property type="entry name" value="P-loop_NTPase"/>
</dbReference>
<evidence type="ECO:0000256" key="6">
    <source>
        <dbReference type="ARBA" id="ARBA00022741"/>
    </source>
</evidence>
<evidence type="ECO:0000256" key="4">
    <source>
        <dbReference type="ARBA" id="ARBA00022679"/>
    </source>
</evidence>
<evidence type="ECO:0000256" key="10">
    <source>
        <dbReference type="ARBA" id="ARBA00057735"/>
    </source>
</evidence>
<evidence type="ECO:0000256" key="11">
    <source>
        <dbReference type="HAMAP-Rule" id="MF_00165"/>
    </source>
</evidence>
<organism evidence="13 14">
    <name type="scientific">Candidatus Adlerbacteria bacterium RIFCSPHIGHO2_02_FULL_52_17</name>
    <dbReference type="NCBI Taxonomy" id="1797240"/>
    <lineage>
        <taxon>Bacteria</taxon>
        <taxon>Candidatus Adleribacteriota</taxon>
    </lineage>
</organism>
<dbReference type="Pfam" id="PF02223">
    <property type="entry name" value="Thymidylate_kin"/>
    <property type="match status" value="1"/>
</dbReference>
<dbReference type="CDD" id="cd01672">
    <property type="entry name" value="TMPK"/>
    <property type="match status" value="1"/>
</dbReference>
<comment type="function">
    <text evidence="10 11">Phosphorylation of dTMP to form dTDP in both de novo and salvage pathways of dTTP synthesis.</text>
</comment>
<dbReference type="GO" id="GO:0006227">
    <property type="term" value="P:dUDP biosynthetic process"/>
    <property type="evidence" value="ECO:0007669"/>
    <property type="project" value="TreeGrafter"/>
</dbReference>
<proteinExistence type="inferred from homology"/>
<evidence type="ECO:0000313" key="14">
    <source>
        <dbReference type="Proteomes" id="UP000177564"/>
    </source>
</evidence>
<gene>
    <name evidence="11" type="primary">tmk</name>
    <name evidence="13" type="ORF">A3D68_00670</name>
</gene>
<accession>A0A1F4XQF4</accession>
<evidence type="ECO:0000256" key="1">
    <source>
        <dbReference type="ARBA" id="ARBA00009776"/>
    </source>
</evidence>
<dbReference type="InterPro" id="IPR039430">
    <property type="entry name" value="Thymidylate_kin-like_dom"/>
</dbReference>
<protein>
    <recommendedName>
        <fullName evidence="3 11">Thymidylate kinase</fullName>
        <ecNumber evidence="2 11">2.7.4.9</ecNumber>
    </recommendedName>
    <alternativeName>
        <fullName evidence="11">dTMP kinase</fullName>
    </alternativeName>
</protein>
<keyword evidence="4 11" id="KW-0808">Transferase</keyword>
<dbReference type="AlphaFoldDB" id="A0A1F4XQF4"/>
<dbReference type="EC" id="2.7.4.9" evidence="2 11"/>
<dbReference type="STRING" id="1797240.A3D68_00670"/>
<dbReference type="Gene3D" id="3.40.50.300">
    <property type="entry name" value="P-loop containing nucleotide triphosphate hydrolases"/>
    <property type="match status" value="1"/>
</dbReference>
<feature type="domain" description="Thymidylate kinase-like" evidence="12">
    <location>
        <begin position="10"/>
        <end position="196"/>
    </location>
</feature>
<dbReference type="NCBIfam" id="TIGR00041">
    <property type="entry name" value="DTMP_kinase"/>
    <property type="match status" value="1"/>
</dbReference>
<evidence type="ECO:0000256" key="7">
    <source>
        <dbReference type="ARBA" id="ARBA00022777"/>
    </source>
</evidence>
<name>A0A1F4XQF4_9BACT</name>
<evidence type="ECO:0000256" key="2">
    <source>
        <dbReference type="ARBA" id="ARBA00012980"/>
    </source>
</evidence>
<evidence type="ECO:0000259" key="12">
    <source>
        <dbReference type="Pfam" id="PF02223"/>
    </source>
</evidence>
<dbReference type="Proteomes" id="UP000177564">
    <property type="component" value="Unassembled WGS sequence"/>
</dbReference>
<dbReference type="InterPro" id="IPR018094">
    <property type="entry name" value="Thymidylate_kinase"/>
</dbReference>
<comment type="catalytic activity">
    <reaction evidence="9 11">
        <text>dTMP + ATP = dTDP + ADP</text>
        <dbReference type="Rhea" id="RHEA:13517"/>
        <dbReference type="ChEBI" id="CHEBI:30616"/>
        <dbReference type="ChEBI" id="CHEBI:58369"/>
        <dbReference type="ChEBI" id="CHEBI:63528"/>
        <dbReference type="ChEBI" id="CHEBI:456216"/>
        <dbReference type="EC" id="2.7.4.9"/>
    </reaction>
</comment>
<dbReference type="PANTHER" id="PTHR10344:SF4">
    <property type="entry name" value="UMP-CMP KINASE 2, MITOCHONDRIAL"/>
    <property type="match status" value="1"/>
</dbReference>
<comment type="similarity">
    <text evidence="1 11">Belongs to the thymidylate kinase family.</text>
</comment>
<dbReference type="FunFam" id="3.40.50.300:FF:000225">
    <property type="entry name" value="Thymidylate kinase"/>
    <property type="match status" value="1"/>
</dbReference>
<dbReference type="GO" id="GO:0006235">
    <property type="term" value="P:dTTP biosynthetic process"/>
    <property type="evidence" value="ECO:0007669"/>
    <property type="project" value="UniProtKB-UniRule"/>
</dbReference>
<dbReference type="GO" id="GO:0005524">
    <property type="term" value="F:ATP binding"/>
    <property type="evidence" value="ECO:0007669"/>
    <property type="project" value="UniProtKB-UniRule"/>
</dbReference>
<dbReference type="HAMAP" id="MF_00165">
    <property type="entry name" value="Thymidylate_kinase"/>
    <property type="match status" value="1"/>
</dbReference>
<evidence type="ECO:0000256" key="9">
    <source>
        <dbReference type="ARBA" id="ARBA00048743"/>
    </source>
</evidence>
<dbReference type="PANTHER" id="PTHR10344">
    <property type="entry name" value="THYMIDYLATE KINASE"/>
    <property type="match status" value="1"/>
</dbReference>
<dbReference type="GO" id="GO:0006233">
    <property type="term" value="P:dTDP biosynthetic process"/>
    <property type="evidence" value="ECO:0007669"/>
    <property type="project" value="InterPro"/>
</dbReference>
<comment type="caution">
    <text evidence="13">The sequence shown here is derived from an EMBL/GenBank/DDBJ whole genome shotgun (WGS) entry which is preliminary data.</text>
</comment>
<keyword evidence="8 11" id="KW-0067">ATP-binding</keyword>
<reference evidence="13 14" key="1">
    <citation type="journal article" date="2016" name="Nat. Commun.">
        <title>Thousands of microbial genomes shed light on interconnected biogeochemical processes in an aquifer system.</title>
        <authorList>
            <person name="Anantharaman K."/>
            <person name="Brown C.T."/>
            <person name="Hug L.A."/>
            <person name="Sharon I."/>
            <person name="Castelle C.J."/>
            <person name="Probst A.J."/>
            <person name="Thomas B.C."/>
            <person name="Singh A."/>
            <person name="Wilkins M.J."/>
            <person name="Karaoz U."/>
            <person name="Brodie E.L."/>
            <person name="Williams K.H."/>
            <person name="Hubbard S.S."/>
            <person name="Banfield J.F."/>
        </authorList>
    </citation>
    <scope>NUCLEOTIDE SEQUENCE [LARGE SCALE GENOMIC DNA]</scope>
</reference>
<dbReference type="GO" id="GO:0005829">
    <property type="term" value="C:cytosol"/>
    <property type="evidence" value="ECO:0007669"/>
    <property type="project" value="TreeGrafter"/>
</dbReference>
<dbReference type="EMBL" id="MEWU01000010">
    <property type="protein sequence ID" value="OGC83798.1"/>
    <property type="molecule type" value="Genomic_DNA"/>
</dbReference>
<comment type="caution">
    <text evidence="11">Lacks conserved residue(s) required for the propagation of feature annotation.</text>
</comment>
<dbReference type="SUPFAM" id="SSF52540">
    <property type="entry name" value="P-loop containing nucleoside triphosphate hydrolases"/>
    <property type="match status" value="1"/>
</dbReference>
<evidence type="ECO:0000313" key="13">
    <source>
        <dbReference type="EMBL" id="OGC83798.1"/>
    </source>
</evidence>
<dbReference type="GO" id="GO:0004798">
    <property type="term" value="F:dTMP kinase activity"/>
    <property type="evidence" value="ECO:0007669"/>
    <property type="project" value="UniProtKB-UniRule"/>
</dbReference>
<evidence type="ECO:0000256" key="5">
    <source>
        <dbReference type="ARBA" id="ARBA00022727"/>
    </source>
</evidence>
<keyword evidence="5 11" id="KW-0545">Nucleotide biosynthesis</keyword>
<sequence length="205" mass="23057">MDNRGTFIVFEGGEGSGKDTHIDRLKSLYPDAVYTREPGGTKIGERIRGLLLAKESAGMDVRSELLLFLSARAQLMAEVIAPALTSRKNVVSNRFGLSTIAYQIYGRERQDYLPFLREVSSFIVEKYVPDVYILLDVTPQVGIERAGRRAEGMNRFDAEQLAFHERVRDGYKKHIGELGRHFIINADQPLEAVWQEVKKAVASAL</sequence>
<evidence type="ECO:0000256" key="8">
    <source>
        <dbReference type="ARBA" id="ARBA00022840"/>
    </source>
</evidence>
<keyword evidence="7 11" id="KW-0418">Kinase</keyword>